<protein>
    <submittedName>
        <fullName evidence="2">Uncharacterized protein</fullName>
    </submittedName>
</protein>
<feature type="region of interest" description="Disordered" evidence="1">
    <location>
        <begin position="1"/>
        <end position="171"/>
    </location>
</feature>
<dbReference type="AlphaFoldDB" id="E1JY20"/>
<feature type="compositionally biased region" description="Basic and acidic residues" evidence="1">
    <location>
        <begin position="45"/>
        <end position="63"/>
    </location>
</feature>
<dbReference type="EMBL" id="AECZ01000016">
    <property type="protein sequence ID" value="EFL50758.1"/>
    <property type="molecule type" value="Genomic_DNA"/>
</dbReference>
<sequence>MQKNRRRESAPDLRSFGGAARGNHQGGGSHRRYHGQGKNITFPTHRHEASDKNHQAMQKDRCPRGHWPAPELQAGVAWSAAPARQEQPDHQTHSDDGRCAHPGVGTQTPGRCLGQAQRNASAFPKSSWSKADGQKQDLQPARAGGAVHRQGQGAQEIRVRPQGFPGHDQDHRCHRRGVVVCGKHL</sequence>
<comment type="caution">
    <text evidence="2">The sequence shown here is derived from an EMBL/GenBank/DDBJ whole genome shotgun (WGS) entry which is preliminary data.</text>
</comment>
<name>E1JY20_SOLFR</name>
<evidence type="ECO:0000313" key="3">
    <source>
        <dbReference type="Proteomes" id="UP000006250"/>
    </source>
</evidence>
<evidence type="ECO:0000256" key="1">
    <source>
        <dbReference type="SAM" id="MobiDB-lite"/>
    </source>
</evidence>
<gene>
    <name evidence="2" type="ORF">DesfrDRAFT_2519</name>
</gene>
<feature type="compositionally biased region" description="Basic and acidic residues" evidence="1">
    <location>
        <begin position="86"/>
        <end position="99"/>
    </location>
</feature>
<keyword evidence="3" id="KW-1185">Reference proteome</keyword>
<reference evidence="2 3" key="1">
    <citation type="submission" date="2010-08" db="EMBL/GenBank/DDBJ databases">
        <title>The draft genome of Desulfovibrio fructosovorans JJ.</title>
        <authorList>
            <consortium name="US DOE Joint Genome Institute (JGI-PGF)"/>
            <person name="Lucas S."/>
            <person name="Copeland A."/>
            <person name="Lapidus A."/>
            <person name="Cheng J.-F."/>
            <person name="Bruce D."/>
            <person name="Goodwin L."/>
            <person name="Pitluck S."/>
            <person name="Land M.L."/>
            <person name="Hauser L."/>
            <person name="Chang Y.-J."/>
            <person name="Jeffries C."/>
            <person name="Wall J.D."/>
            <person name="Stahl D.A."/>
            <person name="Arkin A.P."/>
            <person name="Dehal P."/>
            <person name="Stolyar S.M."/>
            <person name="Hazen T.C."/>
            <person name="Woyke T.J."/>
        </authorList>
    </citation>
    <scope>NUCLEOTIDE SEQUENCE [LARGE SCALE GENOMIC DNA]</scope>
    <source>
        <strain evidence="2 3">JJ</strain>
    </source>
</reference>
<accession>E1JY20</accession>
<proteinExistence type="predicted"/>
<evidence type="ECO:0000313" key="2">
    <source>
        <dbReference type="EMBL" id="EFL50758.1"/>
    </source>
</evidence>
<feature type="compositionally biased region" description="Polar residues" evidence="1">
    <location>
        <begin position="116"/>
        <end position="129"/>
    </location>
</feature>
<organism evidence="2 3">
    <name type="scientific">Solidesulfovibrio fructosivorans JJ]</name>
    <dbReference type="NCBI Taxonomy" id="596151"/>
    <lineage>
        <taxon>Bacteria</taxon>
        <taxon>Pseudomonadati</taxon>
        <taxon>Thermodesulfobacteriota</taxon>
        <taxon>Desulfovibrionia</taxon>
        <taxon>Desulfovibrionales</taxon>
        <taxon>Desulfovibrionaceae</taxon>
        <taxon>Solidesulfovibrio</taxon>
    </lineage>
</organism>
<dbReference type="Proteomes" id="UP000006250">
    <property type="component" value="Unassembled WGS sequence"/>
</dbReference>